<comment type="caution">
    <text evidence="2">The sequence shown here is derived from an EMBL/GenBank/DDBJ whole genome shotgun (WGS) entry which is preliminary data.</text>
</comment>
<keyword evidence="3" id="KW-1185">Reference proteome</keyword>
<dbReference type="Proteomes" id="UP000070498">
    <property type="component" value="Unassembled WGS sequence"/>
</dbReference>
<evidence type="ECO:0000313" key="3">
    <source>
        <dbReference type="Proteomes" id="UP000070498"/>
    </source>
</evidence>
<dbReference type="OrthoDB" id="1432662at2"/>
<feature type="domain" description="General stress protein FMN-binding split barrel" evidence="1">
    <location>
        <begin position="7"/>
        <end position="139"/>
    </location>
</feature>
<dbReference type="SUPFAM" id="SSF50475">
    <property type="entry name" value="FMN-binding split barrel"/>
    <property type="match status" value="1"/>
</dbReference>
<dbReference type="PANTHER" id="PTHR34818:SF1">
    <property type="entry name" value="PROTEIN BLI-3"/>
    <property type="match status" value="1"/>
</dbReference>
<reference evidence="2 3" key="1">
    <citation type="submission" date="2015-11" db="EMBL/GenBank/DDBJ databases">
        <title>Draft genome sequence of Agrobacterium sp. R89-1.</title>
        <authorList>
            <person name="Zahradnik J."/>
            <person name="Kyslikova E."/>
            <person name="Palyzova A."/>
            <person name="Kyslik P."/>
        </authorList>
    </citation>
    <scope>NUCLEOTIDE SEQUENCE [LARGE SCALE GENOMIC DNA]</scope>
    <source>
        <strain evidence="2 3">R89-1</strain>
    </source>
</reference>
<dbReference type="InterPro" id="IPR052917">
    <property type="entry name" value="Stress-Dev_Protein"/>
</dbReference>
<dbReference type="RefSeq" id="WP_067651642.1">
    <property type="nucleotide sequence ID" value="NZ_KQ961032.1"/>
</dbReference>
<dbReference type="Pfam" id="PF16242">
    <property type="entry name" value="Pyrid_ox_like"/>
    <property type="match status" value="1"/>
</dbReference>
<proteinExistence type="predicted"/>
<dbReference type="Gene3D" id="2.30.110.10">
    <property type="entry name" value="Electron Transport, Fmn-binding Protein, Chain A"/>
    <property type="match status" value="1"/>
</dbReference>
<evidence type="ECO:0000259" key="1">
    <source>
        <dbReference type="Pfam" id="PF16242"/>
    </source>
</evidence>
<dbReference type="AlphaFoldDB" id="A0A135P975"/>
<name>A0A135P975_9HYPH</name>
<protein>
    <submittedName>
        <fullName evidence="2">Pyridoxamine 5'-phosphate oxidase</fullName>
    </submittedName>
</protein>
<sequence length="151" mass="16966">MTSMTLEDLSKQLRKIDFCMLCTNTESGQISTRPMSNNGDVEYDGDSWFFTYDNTRKIKEIDHDDHVTLTFTAAPSLLGKPGIFISVEGKALLIRDKSQFEAHWVSDLDRWFPDGIETPDIVLIKVSAASIEYWDGEENGRLTLPEAAATA</sequence>
<dbReference type="EMBL" id="LNUW01000001">
    <property type="protein sequence ID" value="KXG87977.1"/>
    <property type="molecule type" value="Genomic_DNA"/>
</dbReference>
<dbReference type="InterPro" id="IPR038725">
    <property type="entry name" value="YdaG_split_barrel_FMN-bd"/>
</dbReference>
<dbReference type="PANTHER" id="PTHR34818">
    <property type="entry name" value="PROTEIN BLI-3"/>
    <property type="match status" value="1"/>
</dbReference>
<accession>A0A135P975</accession>
<dbReference type="InterPro" id="IPR012349">
    <property type="entry name" value="Split_barrel_FMN-bd"/>
</dbReference>
<organism evidence="2 3">
    <name type="scientific">Agrobacterium bohemicum</name>
    <dbReference type="NCBI Taxonomy" id="2052828"/>
    <lineage>
        <taxon>Bacteria</taxon>
        <taxon>Pseudomonadati</taxon>
        <taxon>Pseudomonadota</taxon>
        <taxon>Alphaproteobacteria</taxon>
        <taxon>Hyphomicrobiales</taxon>
        <taxon>Rhizobiaceae</taxon>
        <taxon>Rhizobium/Agrobacterium group</taxon>
        <taxon>Agrobacterium</taxon>
    </lineage>
</organism>
<evidence type="ECO:0000313" key="2">
    <source>
        <dbReference type="EMBL" id="KXG87977.1"/>
    </source>
</evidence>
<dbReference type="STRING" id="2052828.ATO67_16380"/>
<gene>
    <name evidence="2" type="ORF">ATO67_16380</name>
</gene>